<proteinExistence type="predicted"/>
<evidence type="ECO:0000256" key="1">
    <source>
        <dbReference type="ARBA" id="ARBA00023157"/>
    </source>
</evidence>
<dbReference type="PANTHER" id="PTHR47327:SF1">
    <property type="entry name" value="RE15579P"/>
    <property type="match status" value="1"/>
</dbReference>
<evidence type="ECO:0000259" key="4">
    <source>
        <dbReference type="PROSITE" id="PS51034"/>
    </source>
</evidence>
<dbReference type="PANTHER" id="PTHR47327">
    <property type="entry name" value="FI18240P1-RELATED"/>
    <property type="match status" value="1"/>
</dbReference>
<evidence type="ECO:0000256" key="3">
    <source>
        <dbReference type="SAM" id="SignalP"/>
    </source>
</evidence>
<keyword evidence="2" id="KW-1133">Transmembrane helix</keyword>
<protein>
    <recommendedName>
        <fullName evidence="4">ZP domain-containing protein</fullName>
    </recommendedName>
</protein>
<organism evidence="5 6">
    <name type="scientific">Trichuris suis</name>
    <name type="common">pig whipworm</name>
    <dbReference type="NCBI Taxonomy" id="68888"/>
    <lineage>
        <taxon>Eukaryota</taxon>
        <taxon>Metazoa</taxon>
        <taxon>Ecdysozoa</taxon>
        <taxon>Nematoda</taxon>
        <taxon>Enoplea</taxon>
        <taxon>Dorylaimia</taxon>
        <taxon>Trichinellida</taxon>
        <taxon>Trichuridae</taxon>
        <taxon>Trichuris</taxon>
    </lineage>
</organism>
<dbReference type="SMART" id="SM00241">
    <property type="entry name" value="ZP"/>
    <property type="match status" value="1"/>
</dbReference>
<gene>
    <name evidence="5" type="ORF">M513_01792</name>
</gene>
<feature type="domain" description="ZP" evidence="4">
    <location>
        <begin position="63"/>
        <end position="301"/>
    </location>
</feature>
<dbReference type="GO" id="GO:0009653">
    <property type="term" value="P:anatomical structure morphogenesis"/>
    <property type="evidence" value="ECO:0007669"/>
    <property type="project" value="TreeGrafter"/>
</dbReference>
<dbReference type="Gene3D" id="2.60.40.4100">
    <property type="entry name" value="Zona pellucida, ZP-C domain"/>
    <property type="match status" value="1"/>
</dbReference>
<dbReference type="InterPro" id="IPR042235">
    <property type="entry name" value="ZP-C_dom"/>
</dbReference>
<sequence>MVKTNLPILPSLCYFAAIKLVLSAAIVSDPNARQGTDSGSVVQRFWIMDSPAQQNQMLRTHITCESNGINFTMHTAQPYTGTVSIPDKSDPCQKPINGETSFWFYVPSSGENKACTANVENNEIEAAIVLHNERPHCEMTERDVMYQARCPLTTNVADESFTTMAAVIHQVSEEVPKKTQEGRYAKLRILRGTEPVKQIFIGETVVLSIEADNDAEGIFVDSCSVAPTNTSGMKVPVAIIKNGCSLMPNVVSDFRHIPDHLQATFTAFNINNTSALQFECVVTFCDDACPQVVCQNHTRTDFFRGNRVRRNNTEESRTLVTLYTRYNTSVFAVPKVEENAFATELQHPVNFPPGDQQSSTSVLWQIISITSFVLIFILVSVVFVLTRILIRKKY</sequence>
<name>A0A085MJ85_9BILA</name>
<keyword evidence="3" id="KW-0732">Signal</keyword>
<keyword evidence="2" id="KW-0812">Transmembrane</keyword>
<feature type="signal peptide" evidence="3">
    <location>
        <begin position="1"/>
        <end position="23"/>
    </location>
</feature>
<dbReference type="Pfam" id="PF00100">
    <property type="entry name" value="Zona_pellucida"/>
    <property type="match status" value="1"/>
</dbReference>
<dbReference type="Proteomes" id="UP000030764">
    <property type="component" value="Unassembled WGS sequence"/>
</dbReference>
<evidence type="ECO:0000256" key="2">
    <source>
        <dbReference type="SAM" id="Phobius"/>
    </source>
</evidence>
<feature type="transmembrane region" description="Helical" evidence="2">
    <location>
        <begin position="362"/>
        <end position="390"/>
    </location>
</feature>
<dbReference type="InterPro" id="IPR001507">
    <property type="entry name" value="ZP_dom"/>
</dbReference>
<dbReference type="InterPro" id="IPR055355">
    <property type="entry name" value="ZP-C"/>
</dbReference>
<dbReference type="EMBL" id="KL363189">
    <property type="protein sequence ID" value="KFD57281.1"/>
    <property type="molecule type" value="Genomic_DNA"/>
</dbReference>
<keyword evidence="1" id="KW-1015">Disulfide bond</keyword>
<dbReference type="InterPro" id="IPR052774">
    <property type="entry name" value="Celegans_DevNeuronal_Protein"/>
</dbReference>
<dbReference type="AlphaFoldDB" id="A0A085MJ85"/>
<keyword evidence="6" id="KW-1185">Reference proteome</keyword>
<accession>A0A085MJ85</accession>
<reference evidence="5 6" key="1">
    <citation type="journal article" date="2014" name="Nat. Genet.">
        <title>Genome and transcriptome of the porcine whipworm Trichuris suis.</title>
        <authorList>
            <person name="Jex A.R."/>
            <person name="Nejsum P."/>
            <person name="Schwarz E.M."/>
            <person name="Hu L."/>
            <person name="Young N.D."/>
            <person name="Hall R.S."/>
            <person name="Korhonen P.K."/>
            <person name="Liao S."/>
            <person name="Thamsborg S."/>
            <person name="Xia J."/>
            <person name="Xu P."/>
            <person name="Wang S."/>
            <person name="Scheerlinck J.P."/>
            <person name="Hofmann A."/>
            <person name="Sternberg P.W."/>
            <person name="Wang J."/>
            <person name="Gasser R.B."/>
        </authorList>
    </citation>
    <scope>NUCLEOTIDE SEQUENCE [LARGE SCALE GENOMIC DNA]</scope>
    <source>
        <strain evidence="5">DCEP-RM93M</strain>
    </source>
</reference>
<evidence type="ECO:0000313" key="5">
    <source>
        <dbReference type="EMBL" id="KFD57281.1"/>
    </source>
</evidence>
<keyword evidence="2" id="KW-0472">Membrane</keyword>
<evidence type="ECO:0000313" key="6">
    <source>
        <dbReference type="Proteomes" id="UP000030764"/>
    </source>
</evidence>
<feature type="chain" id="PRO_5001795272" description="ZP domain-containing protein" evidence="3">
    <location>
        <begin position="24"/>
        <end position="394"/>
    </location>
</feature>
<dbReference type="PROSITE" id="PS51034">
    <property type="entry name" value="ZP_2"/>
    <property type="match status" value="1"/>
</dbReference>